<feature type="domain" description="Endonuclease/exonuclease/phosphatase" evidence="2">
    <location>
        <begin position="487"/>
        <end position="564"/>
    </location>
</feature>
<feature type="non-terminal residue" evidence="3">
    <location>
        <position position="1"/>
    </location>
</feature>
<reference evidence="3" key="1">
    <citation type="journal article" date="2021" name="Genome Biol. Evol.">
        <title>A High-Quality Reference Genome for a Parasitic Bivalve with Doubly Uniparental Inheritance (Bivalvia: Unionida).</title>
        <authorList>
            <person name="Smith C.H."/>
        </authorList>
    </citation>
    <scope>NUCLEOTIDE SEQUENCE</scope>
    <source>
        <strain evidence="3">CHS0354</strain>
    </source>
</reference>
<dbReference type="EMBL" id="JAEAOA010000989">
    <property type="protein sequence ID" value="KAK3588211.1"/>
    <property type="molecule type" value="Genomic_DNA"/>
</dbReference>
<dbReference type="GO" id="GO:0003824">
    <property type="term" value="F:catalytic activity"/>
    <property type="evidence" value="ECO:0007669"/>
    <property type="project" value="InterPro"/>
</dbReference>
<protein>
    <recommendedName>
        <fullName evidence="2">Endonuclease/exonuclease/phosphatase domain-containing protein</fullName>
    </recommendedName>
</protein>
<sequence length="585" mass="67045">MILNQIYGNLDFTTSPNQQEGIKPKTCNANLKRKTTHPAYTYIKEQTQTITTKTTTTTISMPIWLTMSNIITTKDSKANEPFSYTQHDQEPYKPNQSNTEIEQSVCKQTHDTIHITQTQVKNKTSKVRYANDQEKPGPSKTHTIEELREIMAALSQDTLDTLQDSNTKLPILDKIDEPATYCGKGKQPLRGPPRVKKTTLKVNPQLFNNRTELLNINRKEISNNTTFGNDLVSGQQNRVKRPRNNEEQPQTKRPRTELKTQQYNSTTINDKQVSGKDRPQPKHKLQPHPRYLTLYLKSPNNISITLSDSAIRIELLKHKSGNIKIIRTKSSDIIIWCFSGAQNKPIKKLSKLTMSQSNYSISMLLKGTPQQQITHRHRRQMTASIPHKNKQTKKDNQKGDFLIWQWNCRDINANCRELQANLQETENKPMIICLQEIKLRTKNSKLPKLKEYEQTYLKDRGNGKLGGGLAFYVHNDVTHTKLIDFTSNQDESIEHGTNRRGIQIYRLIDKLLLNILNNGTPTRMCPHTGNKSTLDLTITTRNIVLDTHWEVLTQSPMGSDHFPIQIGLRAQRPPIPGPTTPNWIL</sequence>
<feature type="compositionally biased region" description="Polar residues" evidence="1">
    <location>
        <begin position="224"/>
        <end position="237"/>
    </location>
</feature>
<name>A0AAE0VSB1_9BIVA</name>
<organism evidence="3 4">
    <name type="scientific">Potamilus streckersoni</name>
    <dbReference type="NCBI Taxonomy" id="2493646"/>
    <lineage>
        <taxon>Eukaryota</taxon>
        <taxon>Metazoa</taxon>
        <taxon>Spiralia</taxon>
        <taxon>Lophotrochozoa</taxon>
        <taxon>Mollusca</taxon>
        <taxon>Bivalvia</taxon>
        <taxon>Autobranchia</taxon>
        <taxon>Heteroconchia</taxon>
        <taxon>Palaeoheterodonta</taxon>
        <taxon>Unionida</taxon>
        <taxon>Unionoidea</taxon>
        <taxon>Unionidae</taxon>
        <taxon>Ambleminae</taxon>
        <taxon>Lampsilini</taxon>
        <taxon>Potamilus</taxon>
    </lineage>
</organism>
<dbReference type="InterPro" id="IPR005135">
    <property type="entry name" value="Endo/exonuclease/phosphatase"/>
</dbReference>
<dbReference type="SUPFAM" id="SSF56219">
    <property type="entry name" value="DNase I-like"/>
    <property type="match status" value="1"/>
</dbReference>
<proteinExistence type="predicted"/>
<dbReference type="AlphaFoldDB" id="A0AAE0VSB1"/>
<dbReference type="Gene3D" id="3.60.10.10">
    <property type="entry name" value="Endonuclease/exonuclease/phosphatase"/>
    <property type="match status" value="1"/>
</dbReference>
<dbReference type="InterPro" id="IPR036691">
    <property type="entry name" value="Endo/exonu/phosph_ase_sf"/>
</dbReference>
<feature type="compositionally biased region" description="Basic and acidic residues" evidence="1">
    <location>
        <begin position="243"/>
        <end position="258"/>
    </location>
</feature>
<gene>
    <name evidence="3" type="ORF">CHS0354_015935</name>
</gene>
<reference evidence="3" key="3">
    <citation type="submission" date="2023-05" db="EMBL/GenBank/DDBJ databases">
        <authorList>
            <person name="Smith C.H."/>
        </authorList>
    </citation>
    <scope>NUCLEOTIDE SEQUENCE</scope>
    <source>
        <strain evidence="3">CHS0354</strain>
        <tissue evidence="3">Mantle</tissue>
    </source>
</reference>
<keyword evidence="4" id="KW-1185">Reference proteome</keyword>
<evidence type="ECO:0000259" key="2">
    <source>
        <dbReference type="Pfam" id="PF14529"/>
    </source>
</evidence>
<comment type="caution">
    <text evidence="3">The sequence shown here is derived from an EMBL/GenBank/DDBJ whole genome shotgun (WGS) entry which is preliminary data.</text>
</comment>
<accession>A0AAE0VSB1</accession>
<feature type="region of interest" description="Disordered" evidence="1">
    <location>
        <begin position="224"/>
        <end position="286"/>
    </location>
</feature>
<evidence type="ECO:0000256" key="1">
    <source>
        <dbReference type="SAM" id="MobiDB-lite"/>
    </source>
</evidence>
<dbReference type="Pfam" id="PF14529">
    <property type="entry name" value="Exo_endo_phos_2"/>
    <property type="match status" value="1"/>
</dbReference>
<reference evidence="3" key="2">
    <citation type="journal article" date="2021" name="Genome Biol. Evol.">
        <title>Developing a high-quality reference genome for a parasitic bivalve with doubly uniparental inheritance (Bivalvia: Unionida).</title>
        <authorList>
            <person name="Smith C.H."/>
        </authorList>
    </citation>
    <scope>NUCLEOTIDE SEQUENCE</scope>
    <source>
        <strain evidence="3">CHS0354</strain>
        <tissue evidence="3">Mantle</tissue>
    </source>
</reference>
<evidence type="ECO:0000313" key="4">
    <source>
        <dbReference type="Proteomes" id="UP001195483"/>
    </source>
</evidence>
<feature type="compositionally biased region" description="Polar residues" evidence="1">
    <location>
        <begin position="259"/>
        <end position="272"/>
    </location>
</feature>
<evidence type="ECO:0000313" key="3">
    <source>
        <dbReference type="EMBL" id="KAK3588211.1"/>
    </source>
</evidence>
<dbReference type="Proteomes" id="UP001195483">
    <property type="component" value="Unassembled WGS sequence"/>
</dbReference>